<name>A0ABT0LK08_9GAMM</name>
<sequence length="118" mass="13052">MLNMAGNFCTVKPFKLSQRSLDTAKEMDRIADLATVLEKIAHAIPLFQIFVGRSTYSMAGNLATKNNINGYDWQLLADSFGSINKIKKATLLKIAVTQQNTSMGEEAKFWGCIANALY</sequence>
<gene>
    <name evidence="1" type="ORF">L2764_25800</name>
</gene>
<accession>A0ABT0LK08</accession>
<comment type="caution">
    <text evidence="1">The sequence shown here is derived from an EMBL/GenBank/DDBJ whole genome shotgun (WGS) entry which is preliminary data.</text>
</comment>
<protein>
    <submittedName>
        <fullName evidence="1">Uncharacterized protein</fullName>
    </submittedName>
</protein>
<dbReference type="RefSeq" id="WP_248943218.1">
    <property type="nucleotide sequence ID" value="NZ_JAKIKS010000213.1"/>
</dbReference>
<evidence type="ECO:0000313" key="1">
    <source>
        <dbReference type="EMBL" id="MCL1127785.1"/>
    </source>
</evidence>
<keyword evidence="2" id="KW-1185">Reference proteome</keyword>
<evidence type="ECO:0000313" key="2">
    <source>
        <dbReference type="Proteomes" id="UP001203423"/>
    </source>
</evidence>
<proteinExistence type="predicted"/>
<dbReference type="Proteomes" id="UP001203423">
    <property type="component" value="Unassembled WGS sequence"/>
</dbReference>
<reference evidence="1 2" key="1">
    <citation type="submission" date="2022-01" db="EMBL/GenBank/DDBJ databases">
        <title>Whole genome-based taxonomy of the Shewanellaceae.</title>
        <authorList>
            <person name="Martin-Rodriguez A.J."/>
        </authorList>
    </citation>
    <scope>NUCLEOTIDE SEQUENCE [LARGE SCALE GENOMIC DNA]</scope>
    <source>
        <strain evidence="1 2">DSM 17177</strain>
    </source>
</reference>
<dbReference type="EMBL" id="JAKIKS010000213">
    <property type="protein sequence ID" value="MCL1127785.1"/>
    <property type="molecule type" value="Genomic_DNA"/>
</dbReference>
<organism evidence="1 2">
    <name type="scientific">Shewanella surugensis</name>
    <dbReference type="NCBI Taxonomy" id="212020"/>
    <lineage>
        <taxon>Bacteria</taxon>
        <taxon>Pseudomonadati</taxon>
        <taxon>Pseudomonadota</taxon>
        <taxon>Gammaproteobacteria</taxon>
        <taxon>Alteromonadales</taxon>
        <taxon>Shewanellaceae</taxon>
        <taxon>Shewanella</taxon>
    </lineage>
</organism>